<dbReference type="AlphaFoldDB" id="A0A8S2WWK3"/>
<name>A0A8S2WWK3_9BILA</name>
<dbReference type="Proteomes" id="UP000676336">
    <property type="component" value="Unassembled WGS sequence"/>
</dbReference>
<sequence length="126" mass="14719">VCEVYASAFLLDERTYERTHLTRFSYPSTFIENEFHKYLSDYISTSTFLPLIDDENKFFQLRQKLLGQPTPRQSQVALSAATADIDNDPIANETKQSNESTTKVDQKTIKNYEEKLFLHYTHEKTI</sequence>
<dbReference type="EMBL" id="CAJOBI010072700">
    <property type="protein sequence ID" value="CAF4465251.1"/>
    <property type="molecule type" value="Genomic_DNA"/>
</dbReference>
<comment type="caution">
    <text evidence="1">The sequence shown here is derived from an EMBL/GenBank/DDBJ whole genome shotgun (WGS) entry which is preliminary data.</text>
</comment>
<evidence type="ECO:0000313" key="1">
    <source>
        <dbReference type="EMBL" id="CAF4465251.1"/>
    </source>
</evidence>
<accession>A0A8S2WWK3</accession>
<organism evidence="1 2">
    <name type="scientific">Rotaria magnacalcarata</name>
    <dbReference type="NCBI Taxonomy" id="392030"/>
    <lineage>
        <taxon>Eukaryota</taxon>
        <taxon>Metazoa</taxon>
        <taxon>Spiralia</taxon>
        <taxon>Gnathifera</taxon>
        <taxon>Rotifera</taxon>
        <taxon>Eurotatoria</taxon>
        <taxon>Bdelloidea</taxon>
        <taxon>Philodinida</taxon>
        <taxon>Philodinidae</taxon>
        <taxon>Rotaria</taxon>
    </lineage>
</organism>
<evidence type="ECO:0000313" key="2">
    <source>
        <dbReference type="Proteomes" id="UP000676336"/>
    </source>
</evidence>
<feature type="non-terminal residue" evidence="1">
    <location>
        <position position="1"/>
    </location>
</feature>
<proteinExistence type="predicted"/>
<reference evidence="1" key="1">
    <citation type="submission" date="2021-02" db="EMBL/GenBank/DDBJ databases">
        <authorList>
            <person name="Nowell W R."/>
        </authorList>
    </citation>
    <scope>NUCLEOTIDE SEQUENCE</scope>
</reference>
<protein>
    <submittedName>
        <fullName evidence="1">Uncharacterized protein</fullName>
    </submittedName>
</protein>
<gene>
    <name evidence="1" type="ORF">SMN809_LOCUS33326</name>
</gene>